<accession>A0A2R4WMF1</accession>
<evidence type="ECO:0000259" key="5">
    <source>
        <dbReference type="Pfam" id="PF03466"/>
    </source>
</evidence>
<dbReference type="InterPro" id="IPR005119">
    <property type="entry name" value="LysR_subst-bd"/>
</dbReference>
<evidence type="ECO:0000256" key="1">
    <source>
        <dbReference type="ARBA" id="ARBA00009437"/>
    </source>
</evidence>
<dbReference type="KEGG" id="mee:DA075_18905"/>
<dbReference type="Proteomes" id="UP000244755">
    <property type="component" value="Chromosome 1"/>
</dbReference>
<proteinExistence type="inferred from homology"/>
<organism evidence="6 7">
    <name type="scientific">Methylobacterium currus</name>
    <dbReference type="NCBI Taxonomy" id="2051553"/>
    <lineage>
        <taxon>Bacteria</taxon>
        <taxon>Pseudomonadati</taxon>
        <taxon>Pseudomonadota</taxon>
        <taxon>Alphaproteobacteria</taxon>
        <taxon>Hyphomicrobiales</taxon>
        <taxon>Methylobacteriaceae</taxon>
        <taxon>Methylobacterium</taxon>
    </lineage>
</organism>
<evidence type="ECO:0000256" key="4">
    <source>
        <dbReference type="ARBA" id="ARBA00023163"/>
    </source>
</evidence>
<evidence type="ECO:0000256" key="2">
    <source>
        <dbReference type="ARBA" id="ARBA00023015"/>
    </source>
</evidence>
<dbReference type="SUPFAM" id="SSF53850">
    <property type="entry name" value="Periplasmic binding protein-like II"/>
    <property type="match status" value="1"/>
</dbReference>
<dbReference type="GO" id="GO:0003677">
    <property type="term" value="F:DNA binding"/>
    <property type="evidence" value="ECO:0007669"/>
    <property type="project" value="UniProtKB-KW"/>
</dbReference>
<dbReference type="OrthoDB" id="9811588at2"/>
<keyword evidence="2" id="KW-0805">Transcription regulation</keyword>
<dbReference type="EMBL" id="CP028843">
    <property type="protein sequence ID" value="AWB22714.1"/>
    <property type="molecule type" value="Genomic_DNA"/>
</dbReference>
<comment type="similarity">
    <text evidence="1">Belongs to the LysR transcriptional regulatory family.</text>
</comment>
<dbReference type="PANTHER" id="PTHR30346">
    <property type="entry name" value="TRANSCRIPTIONAL DUAL REGULATOR HCAR-RELATED"/>
    <property type="match status" value="1"/>
</dbReference>
<dbReference type="PANTHER" id="PTHR30346:SF28">
    <property type="entry name" value="HTH-TYPE TRANSCRIPTIONAL REGULATOR CYNR"/>
    <property type="match status" value="1"/>
</dbReference>
<dbReference type="GO" id="GO:0003700">
    <property type="term" value="F:DNA-binding transcription factor activity"/>
    <property type="evidence" value="ECO:0007669"/>
    <property type="project" value="TreeGrafter"/>
</dbReference>
<sequence length="172" mass="18056">MEVGYVGSAVYAGVLQDQIGRFRRSHPDVEVVVRSLPIAEVPGMLEAGSLDVGFVRLPMDLPTSLRRHALAEDDYCLALPADHPEAGPVGPVRPSRLRAEPFVVPEHTSGTDEVARRGRFSAQGVASPGNLAAVLPQVSLGHGVAVVPCVVAEAIRLPPSCSKPSLGTLQLG</sequence>
<keyword evidence="3" id="KW-0238">DNA-binding</keyword>
<evidence type="ECO:0000256" key="3">
    <source>
        <dbReference type="ARBA" id="ARBA00023125"/>
    </source>
</evidence>
<keyword evidence="4" id="KW-0804">Transcription</keyword>
<evidence type="ECO:0000313" key="6">
    <source>
        <dbReference type="EMBL" id="AWB22714.1"/>
    </source>
</evidence>
<protein>
    <submittedName>
        <fullName evidence="6">LysR family transcriptional regulator</fullName>
    </submittedName>
</protein>
<name>A0A2R4WMF1_9HYPH</name>
<dbReference type="Gene3D" id="3.40.190.10">
    <property type="entry name" value="Periplasmic binding protein-like II"/>
    <property type="match status" value="2"/>
</dbReference>
<keyword evidence="7" id="KW-1185">Reference proteome</keyword>
<evidence type="ECO:0000313" key="7">
    <source>
        <dbReference type="Proteomes" id="UP000244755"/>
    </source>
</evidence>
<dbReference type="CDD" id="cd08414">
    <property type="entry name" value="PBP2_LTTR_aromatics_like"/>
    <property type="match status" value="1"/>
</dbReference>
<reference evidence="6 7" key="1">
    <citation type="submission" date="2018-04" db="EMBL/GenBank/DDBJ databases">
        <title>Methylobacterium sp. PR1016A genome.</title>
        <authorList>
            <person name="Park W."/>
        </authorList>
    </citation>
    <scope>NUCLEOTIDE SEQUENCE [LARGE SCALE GENOMIC DNA]</scope>
    <source>
        <strain evidence="6 7">PR1016A</strain>
    </source>
</reference>
<dbReference type="Pfam" id="PF03466">
    <property type="entry name" value="LysR_substrate"/>
    <property type="match status" value="1"/>
</dbReference>
<dbReference type="GO" id="GO:0032993">
    <property type="term" value="C:protein-DNA complex"/>
    <property type="evidence" value="ECO:0007669"/>
    <property type="project" value="TreeGrafter"/>
</dbReference>
<gene>
    <name evidence="6" type="ORF">DA075_18905</name>
</gene>
<feature type="domain" description="LysR substrate-binding" evidence="5">
    <location>
        <begin position="9"/>
        <end position="153"/>
    </location>
</feature>
<dbReference type="AlphaFoldDB" id="A0A2R4WMF1"/>